<dbReference type="Pfam" id="PF00561">
    <property type="entry name" value="Abhydrolase_1"/>
    <property type="match status" value="1"/>
</dbReference>
<evidence type="ECO:0000259" key="1">
    <source>
        <dbReference type="Pfam" id="PF00561"/>
    </source>
</evidence>
<dbReference type="Gene3D" id="3.40.50.1820">
    <property type="entry name" value="alpha/beta hydrolase"/>
    <property type="match status" value="1"/>
</dbReference>
<protein>
    <recommendedName>
        <fullName evidence="1">AB hydrolase-1 domain-containing protein</fullName>
    </recommendedName>
</protein>
<dbReference type="SUPFAM" id="SSF53474">
    <property type="entry name" value="alpha/beta-Hydrolases"/>
    <property type="match status" value="1"/>
</dbReference>
<dbReference type="OrthoDB" id="9780744at2"/>
<dbReference type="AlphaFoldDB" id="A0A4D6Y0Y9"/>
<evidence type="ECO:0000313" key="2">
    <source>
        <dbReference type="EMBL" id="QCI22369.1"/>
    </source>
</evidence>
<proteinExistence type="predicted"/>
<dbReference type="RefSeq" id="WP_158356209.1">
    <property type="nucleotide sequence ID" value="NZ_CP034870.1"/>
</dbReference>
<feature type="domain" description="AB hydrolase-1" evidence="1">
    <location>
        <begin position="53"/>
        <end position="118"/>
    </location>
</feature>
<reference evidence="2 3" key="1">
    <citation type="submission" date="2018-12" db="EMBL/GenBank/DDBJ databases">
        <authorList>
            <person name="Chong R.A."/>
        </authorList>
    </citation>
    <scope>NUCLEOTIDE SEQUENCE [LARGE SCALE GENOMIC DNA]</scope>
    <source>
        <strain evidence="2 3">Lps</strain>
    </source>
</reference>
<dbReference type="EMBL" id="CP034870">
    <property type="protein sequence ID" value="QCI22369.1"/>
    <property type="molecule type" value="Genomic_DNA"/>
</dbReference>
<organism evidence="2 3">
    <name type="scientific">Buchnera aphidicola</name>
    <name type="common">Lipaphis pseudobrassicae</name>
    <dbReference type="NCBI Taxonomy" id="1258543"/>
    <lineage>
        <taxon>Bacteria</taxon>
        <taxon>Pseudomonadati</taxon>
        <taxon>Pseudomonadota</taxon>
        <taxon>Gammaproteobacteria</taxon>
        <taxon>Enterobacterales</taxon>
        <taxon>Erwiniaceae</taxon>
        <taxon>Buchnera</taxon>
    </lineage>
</organism>
<reference evidence="2 3" key="2">
    <citation type="submission" date="2019-05" db="EMBL/GenBank/DDBJ databases">
        <title>Genome evolution of the obligate endosymbiont Buchnera aphidicola.</title>
        <authorList>
            <person name="Moran N.A."/>
        </authorList>
    </citation>
    <scope>NUCLEOTIDE SEQUENCE [LARGE SCALE GENOMIC DNA]</scope>
    <source>
        <strain evidence="2 3">Lps</strain>
    </source>
</reference>
<gene>
    <name evidence="2" type="ORF">D9V70_02805</name>
</gene>
<evidence type="ECO:0000313" key="3">
    <source>
        <dbReference type="Proteomes" id="UP000298564"/>
    </source>
</evidence>
<dbReference type="InterPro" id="IPR029058">
    <property type="entry name" value="AB_hydrolase_fold"/>
</dbReference>
<accession>A0A4D6Y0Y9</accession>
<dbReference type="Proteomes" id="UP000298564">
    <property type="component" value="Chromosome"/>
</dbReference>
<sequence>MFENFYLNLQKNYFKTINNFFNLHTINSTECKQDLIVLKQILYSEIPPSTNFLKNSLQIIFNLDLRSDISFLSIPILRIYGSLDNLIPIKIAKILDKKWPKTRSIIIKKSGHIPFVSHKIEFCCKLLDFLKLF</sequence>
<name>A0A4D6Y0Y9_9GAMM</name>
<dbReference type="InterPro" id="IPR000073">
    <property type="entry name" value="AB_hydrolase_1"/>
</dbReference>